<dbReference type="EMBL" id="JACRSZ010000001">
    <property type="protein sequence ID" value="MBC8571911.1"/>
    <property type="molecule type" value="Genomic_DNA"/>
</dbReference>
<dbReference type="Proteomes" id="UP000657421">
    <property type="component" value="Unassembled WGS sequence"/>
</dbReference>
<dbReference type="InterPro" id="IPR016621">
    <property type="entry name" value="UCP014543"/>
</dbReference>
<accession>A0ABR7N6A6</accession>
<keyword evidence="2" id="KW-1185">Reference proteome</keyword>
<dbReference type="RefSeq" id="WP_249306905.1">
    <property type="nucleotide sequence ID" value="NZ_JACRSZ010000001.1"/>
</dbReference>
<name>A0ABR7N6A6_9FIRM</name>
<evidence type="ECO:0000313" key="2">
    <source>
        <dbReference type="Proteomes" id="UP000657421"/>
    </source>
</evidence>
<reference evidence="1 2" key="1">
    <citation type="submission" date="2020-08" db="EMBL/GenBank/DDBJ databases">
        <title>Genome public.</title>
        <authorList>
            <person name="Liu C."/>
            <person name="Sun Q."/>
        </authorList>
    </citation>
    <scope>NUCLEOTIDE SEQUENCE [LARGE SCALE GENOMIC DNA]</scope>
    <source>
        <strain evidence="1 2">NSJ-46</strain>
    </source>
</reference>
<sequence length="127" mass="14484">MNKNTKIVMAFEIKPEKEQLIKNCCASMDADYRRMLPSDHKKTLGSLAGITGIPAKTTAGSMGEKIEQEMLVFSGFDSEELEAFLDLYRMQGIEKIDYKATVTMYNIFWTPEMLYQELKKEHAAMGK</sequence>
<protein>
    <submittedName>
        <fullName evidence="1">DUF3783 domain-containing protein</fullName>
    </submittedName>
</protein>
<gene>
    <name evidence="1" type="ORF">H8716_02240</name>
</gene>
<dbReference type="Pfam" id="PF12646">
    <property type="entry name" value="DUF3783"/>
    <property type="match status" value="1"/>
</dbReference>
<evidence type="ECO:0000313" key="1">
    <source>
        <dbReference type="EMBL" id="MBC8571911.1"/>
    </source>
</evidence>
<organism evidence="1 2">
    <name type="scientific">Jingyaoa shaoxingensis</name>
    <dbReference type="NCBI Taxonomy" id="2763671"/>
    <lineage>
        <taxon>Bacteria</taxon>
        <taxon>Bacillati</taxon>
        <taxon>Bacillota</taxon>
        <taxon>Clostridia</taxon>
        <taxon>Lachnospirales</taxon>
        <taxon>Lachnospiraceae</taxon>
        <taxon>Jingyaoa</taxon>
    </lineage>
</organism>
<proteinExistence type="predicted"/>
<comment type="caution">
    <text evidence="1">The sequence shown here is derived from an EMBL/GenBank/DDBJ whole genome shotgun (WGS) entry which is preliminary data.</text>
</comment>